<dbReference type="PANTHER" id="PTHR31088">
    <property type="entry name" value="MEMBRANE-ASSOCIATED PROTEIN VIPP1, CHLOROPLASTIC"/>
    <property type="match status" value="1"/>
</dbReference>
<feature type="region of interest" description="Disordered" evidence="3">
    <location>
        <begin position="159"/>
        <end position="268"/>
    </location>
</feature>
<organism evidence="4 5">
    <name type="scientific">Ktedonobacter robiniae</name>
    <dbReference type="NCBI Taxonomy" id="2778365"/>
    <lineage>
        <taxon>Bacteria</taxon>
        <taxon>Bacillati</taxon>
        <taxon>Chloroflexota</taxon>
        <taxon>Ktedonobacteria</taxon>
        <taxon>Ktedonobacterales</taxon>
        <taxon>Ktedonobacteraceae</taxon>
        <taxon>Ktedonobacter</taxon>
    </lineage>
</organism>
<sequence>MNLLERVLTLLRANLNVVVENADDPEKALKQLHLDMRNQLVQVKTQVATAIAEGIKLQKRQQECEATAESWLHKAEQAVQQHNDEAARDALVHYNDLTRQAEHFLNLKQNQDRLVSMLRSALRQLEGKITEVQTTLETLETRKRNALIQQRVLEALNKQRESAVDGAPSPTSPSDEEIRVRAQVQRQQQAANPQPKTTSNLELQLQQLRKRASKPATLSETPIEGNSTPSTRRTTDQLTPNAPTPPHLPNSGELNLDQLKKLLNTEQG</sequence>
<evidence type="ECO:0000256" key="3">
    <source>
        <dbReference type="SAM" id="MobiDB-lite"/>
    </source>
</evidence>
<evidence type="ECO:0000313" key="5">
    <source>
        <dbReference type="Proteomes" id="UP000654345"/>
    </source>
</evidence>
<keyword evidence="5" id="KW-1185">Reference proteome</keyword>
<dbReference type="RefSeq" id="WP_201371362.1">
    <property type="nucleotide sequence ID" value="NZ_BNJG01000001.1"/>
</dbReference>
<dbReference type="InterPro" id="IPR007157">
    <property type="entry name" value="PspA_VIPP1"/>
</dbReference>
<feature type="compositionally biased region" description="Polar residues" evidence="3">
    <location>
        <begin position="192"/>
        <end position="207"/>
    </location>
</feature>
<evidence type="ECO:0000256" key="2">
    <source>
        <dbReference type="SAM" id="Coils"/>
    </source>
</evidence>
<evidence type="ECO:0008006" key="6">
    <source>
        <dbReference type="Google" id="ProtNLM"/>
    </source>
</evidence>
<evidence type="ECO:0000313" key="4">
    <source>
        <dbReference type="EMBL" id="GHO54683.1"/>
    </source>
</evidence>
<accession>A0ABQ3UPN0</accession>
<gene>
    <name evidence="4" type="ORF">KSB_31580</name>
</gene>
<keyword evidence="2" id="KW-0175">Coiled coil</keyword>
<feature type="compositionally biased region" description="Low complexity" evidence="3">
    <location>
        <begin position="181"/>
        <end position="191"/>
    </location>
</feature>
<feature type="coiled-coil region" evidence="2">
    <location>
        <begin position="122"/>
        <end position="149"/>
    </location>
</feature>
<protein>
    <recommendedName>
        <fullName evidence="6">Phage shock protein A</fullName>
    </recommendedName>
</protein>
<comment type="caution">
    <text evidence="4">The sequence shown here is derived from an EMBL/GenBank/DDBJ whole genome shotgun (WGS) entry which is preliminary data.</text>
</comment>
<reference evidence="4 5" key="1">
    <citation type="journal article" date="2021" name="Int. J. Syst. Evol. Microbiol.">
        <title>Reticulibacter mediterranei gen. nov., sp. nov., within the new family Reticulibacteraceae fam. nov., and Ktedonospora formicarum gen. nov., sp. nov., Ktedonobacter robiniae sp. nov., Dictyobacter formicarum sp. nov. and Dictyobacter arantiisoli sp. nov., belonging to the class Ktedonobacteria.</title>
        <authorList>
            <person name="Yabe S."/>
            <person name="Zheng Y."/>
            <person name="Wang C.M."/>
            <person name="Sakai Y."/>
            <person name="Abe K."/>
            <person name="Yokota A."/>
            <person name="Donadio S."/>
            <person name="Cavaletti L."/>
            <person name="Monciardini P."/>
        </authorList>
    </citation>
    <scope>NUCLEOTIDE SEQUENCE [LARGE SCALE GENOMIC DNA]</scope>
    <source>
        <strain evidence="4 5">SOSP1-30</strain>
    </source>
</reference>
<dbReference type="Pfam" id="PF04012">
    <property type="entry name" value="PspA_IM30"/>
    <property type="match status" value="1"/>
</dbReference>
<evidence type="ECO:0000256" key="1">
    <source>
        <dbReference type="ARBA" id="ARBA00043985"/>
    </source>
</evidence>
<name>A0ABQ3UPN0_9CHLR</name>
<proteinExistence type="inferred from homology"/>
<feature type="compositionally biased region" description="Polar residues" evidence="3">
    <location>
        <begin position="216"/>
        <end position="241"/>
    </location>
</feature>
<comment type="similarity">
    <text evidence="1">Belongs to the PspA/Vipp/IM30 family.</text>
</comment>
<dbReference type="PANTHER" id="PTHR31088:SF6">
    <property type="entry name" value="PHAGE SHOCK PROTEIN A"/>
    <property type="match status" value="1"/>
</dbReference>
<dbReference type="Proteomes" id="UP000654345">
    <property type="component" value="Unassembled WGS sequence"/>
</dbReference>
<dbReference type="EMBL" id="BNJG01000001">
    <property type="protein sequence ID" value="GHO54683.1"/>
    <property type="molecule type" value="Genomic_DNA"/>
</dbReference>